<feature type="domain" description="Thioredoxin" evidence="5">
    <location>
        <begin position="1"/>
        <end position="144"/>
    </location>
</feature>
<proteinExistence type="inferred from homology"/>
<dbReference type="SUPFAM" id="SSF63825">
    <property type="entry name" value="YWTD domain"/>
    <property type="match status" value="1"/>
</dbReference>
<keyword evidence="3" id="KW-0813">Transport</keyword>
<dbReference type="AlphaFoldDB" id="A0A0H1QYZ7"/>
<dbReference type="PANTHER" id="PTHR46388">
    <property type="entry name" value="NHL REPEAT-CONTAINING PROTEIN 2"/>
    <property type="match status" value="1"/>
</dbReference>
<evidence type="ECO:0000313" key="6">
    <source>
        <dbReference type="EMBL" id="KLK88049.1"/>
    </source>
</evidence>
<dbReference type="InterPro" id="IPR036249">
    <property type="entry name" value="Thioredoxin-like_sf"/>
</dbReference>
<dbReference type="EMBL" id="JXOJ01000002">
    <property type="protein sequence ID" value="KLK88049.1"/>
    <property type="molecule type" value="Genomic_DNA"/>
</dbReference>
<evidence type="ECO:0000256" key="4">
    <source>
        <dbReference type="SAM" id="MobiDB-lite"/>
    </source>
</evidence>
<keyword evidence="7" id="KW-1185">Reference proteome</keyword>
<dbReference type="Pfam" id="PF01436">
    <property type="entry name" value="NHL"/>
    <property type="match status" value="1"/>
</dbReference>
<evidence type="ECO:0000256" key="3">
    <source>
        <dbReference type="ARBA" id="ARBA00022982"/>
    </source>
</evidence>
<evidence type="ECO:0000313" key="7">
    <source>
        <dbReference type="Proteomes" id="UP000035301"/>
    </source>
</evidence>
<dbReference type="SUPFAM" id="SSF52833">
    <property type="entry name" value="Thioredoxin-like"/>
    <property type="match status" value="1"/>
</dbReference>
<feature type="region of interest" description="Disordered" evidence="4">
    <location>
        <begin position="153"/>
        <end position="172"/>
    </location>
</feature>
<dbReference type="Pfam" id="PF13905">
    <property type="entry name" value="Thioredoxin_8"/>
    <property type="match status" value="1"/>
</dbReference>
<dbReference type="STRING" id="1550566.SZ63_02970"/>
<dbReference type="Gene3D" id="2.120.10.30">
    <property type="entry name" value="TolB, C-terminal domain"/>
    <property type="match status" value="2"/>
</dbReference>
<dbReference type="InterPro" id="IPR001258">
    <property type="entry name" value="NHL_repeat"/>
</dbReference>
<evidence type="ECO:0000256" key="1">
    <source>
        <dbReference type="ARBA" id="ARBA00007787"/>
    </source>
</evidence>
<dbReference type="PATRIC" id="fig|1550566.3.peg.638"/>
<dbReference type="RefSeq" id="WP_048180963.1">
    <property type="nucleotide sequence ID" value="NZ_JXOJ01000002.1"/>
</dbReference>
<evidence type="ECO:0000256" key="2">
    <source>
        <dbReference type="ARBA" id="ARBA00022737"/>
    </source>
</evidence>
<protein>
    <recommendedName>
        <fullName evidence="5">Thioredoxin domain-containing protein</fullName>
    </recommendedName>
</protein>
<dbReference type="OrthoDB" id="9006at2157"/>
<dbReference type="InterPro" id="IPR011042">
    <property type="entry name" value="6-blade_b-propeller_TolB-like"/>
</dbReference>
<reference evidence="6 7" key="1">
    <citation type="journal article" date="2015" name="Int. J. Syst. Evol. Microbiol.">
        <title>Methanoculleus sediminis sp. nov., a methanogen from sediments near a submarine mud volcano.</title>
        <authorList>
            <person name="Chen S.C."/>
            <person name="Chen M.F."/>
            <person name="Lai M.C."/>
            <person name="Weng C.Y."/>
            <person name="Wu S.Y."/>
            <person name="Lin S."/>
            <person name="Yang T.F."/>
            <person name="Chen P.C."/>
        </authorList>
    </citation>
    <scope>NUCLEOTIDE SEQUENCE [LARGE SCALE GENOMIC DNA]</scope>
    <source>
        <strain evidence="6 7">S3Fa</strain>
    </source>
</reference>
<dbReference type="PANTHER" id="PTHR46388:SF2">
    <property type="entry name" value="NHL REPEAT-CONTAINING PROTEIN 2"/>
    <property type="match status" value="1"/>
</dbReference>
<dbReference type="InterPro" id="IPR013766">
    <property type="entry name" value="Thioredoxin_domain"/>
</dbReference>
<organism evidence="6 7">
    <name type="scientific">Methanoculleus sediminis</name>
    <dbReference type="NCBI Taxonomy" id="1550566"/>
    <lineage>
        <taxon>Archaea</taxon>
        <taxon>Methanobacteriati</taxon>
        <taxon>Methanobacteriota</taxon>
        <taxon>Stenosarchaea group</taxon>
        <taxon>Methanomicrobia</taxon>
        <taxon>Methanomicrobiales</taxon>
        <taxon>Methanomicrobiaceae</taxon>
        <taxon>Methanoculleus</taxon>
    </lineage>
</organism>
<accession>A0A0H1QYZ7</accession>
<dbReference type="InterPro" id="IPR012336">
    <property type="entry name" value="Thioredoxin-like_fold"/>
</dbReference>
<keyword evidence="2" id="KW-0677">Repeat</keyword>
<dbReference type="Proteomes" id="UP000035301">
    <property type="component" value="Unassembled WGS sequence"/>
</dbReference>
<comment type="caution">
    <text evidence="6">The sequence shown here is derived from an EMBL/GenBank/DDBJ whole genome shotgun (WGS) entry which is preliminary data.</text>
</comment>
<sequence length="487" mass="52359">MAPIAAPDFPTDLEWLNTDHPLSVRDLSGRIVLLSFATFTCSNCMRLAPEIRRLEEKHPGLVVVEVHYPGFESAAVGGNFREAVRRAGLEHPVAIDRNRLLWQAFGIREWPTFVLIDPGGNVVGKTAAEGLYGRLNPKIDRMTTEFGQRGMLERGRLSPGTAPETARETSLHRPGKVAADNVGMRLFISDTGHHRIVVADSDGNILETLGSGAAGNTDGSFDEAAFYLPEGLIFDEEAGVLYVADTGNHTIRRVSFTEREVATIAGTGLAAPSSGEGGPGTGTALNAPRDLALLGGHLYIAMAGANQIWRMDLATHEVEPYAGSGREGLVDGPLEKAAFAGPTGIVTDGEALFVADSGASAIRRIKRGMVETRIGHSPDDFGDLDTIARMARIHRATGIAYRDGSLYIADTGNHKIKQFDLETGWVLTRAGNGGRGYRDGLSGEARLNEPGGLADFRGLWYIADTGNHTVRVYDPARHVVSTLTLWK</sequence>
<keyword evidence="3" id="KW-0249">Electron transport</keyword>
<dbReference type="Gene3D" id="2.40.10.500">
    <property type="match status" value="1"/>
</dbReference>
<dbReference type="Gene3D" id="3.40.30.10">
    <property type="entry name" value="Glutaredoxin"/>
    <property type="match status" value="1"/>
</dbReference>
<comment type="similarity">
    <text evidence="1">Belongs to the glutaredoxin family.</text>
</comment>
<dbReference type="PROSITE" id="PS51352">
    <property type="entry name" value="THIOREDOXIN_2"/>
    <property type="match status" value="1"/>
</dbReference>
<evidence type="ECO:0000259" key="5">
    <source>
        <dbReference type="PROSITE" id="PS51352"/>
    </source>
</evidence>
<gene>
    <name evidence="6" type="ORF">SZ63_02970</name>
</gene>
<name>A0A0H1QYZ7_9EURY</name>